<comment type="caution">
    <text evidence="9">The sequence shown here is derived from an EMBL/GenBank/DDBJ whole genome shotgun (WGS) entry which is preliminary data.</text>
</comment>
<feature type="modified residue" description="4-aspartylphosphate" evidence="5">
    <location>
        <position position="614"/>
    </location>
</feature>
<dbReference type="Pfam" id="PF02518">
    <property type="entry name" value="HATPase_c"/>
    <property type="match status" value="1"/>
</dbReference>
<evidence type="ECO:0000256" key="6">
    <source>
        <dbReference type="SAM" id="Phobius"/>
    </source>
</evidence>
<evidence type="ECO:0000256" key="3">
    <source>
        <dbReference type="ARBA" id="ARBA00022679"/>
    </source>
</evidence>
<keyword evidence="6" id="KW-0472">Membrane</keyword>
<dbReference type="Gene3D" id="3.40.190.10">
    <property type="entry name" value="Periplasmic binding protein-like II"/>
    <property type="match status" value="2"/>
</dbReference>
<sequence length="791" mass="84162">MASRASTPSPLSGRHRSAARIIWFTLTLALGGSLLWLVLSSPTARRTPFALAIGPQMASQHGLAGDAAQGGPGAYLEAVEALSGLKLELVRAPSIERAVLLLHNEQVDGLAFSLPSTAAMLPTTAAVSPSFYTGATVMVTRPTAAFRALSVMDGMRVGVIGNGEYRAYLAERHPGIDVYPLPSVDEMLEAVDSGGIDAAIGVDAVLAPLARKRFDERLEVHLVSDGPAVEMRVASLPRRAGEIAMAHQTFLSLPLDTRQDILDRWLTALYRSPPTLRAVLAHYRVHITVLGMFLLAFLLSVAQSQRNARSLASRQASAARILTLVNHEVRNGAASVISAIDLLEAETDPAERDRLFQSARSAADALKHTLTNALEFMFRDMPGQADPAFLQNAEGIVTECLSAMRPLARCKGLHLVLRLEGRYVQQAMCDARALHHIASNLISNAIKFSDHGEVTIKLVYLAGVGHAGAVELSVSDVGPGIPREDLSRIFEPFSATRIGRLKHGAGIGLSLCRRIARAQGGNVTVSSQPGRGSTFVATLRAEYGEATGNAAPAPLQALRPELACALVIEDQPAIAKIMVRRLRGLGLETVVADSGAAAIRLMNQEGPFGIVTVDGDLMDADGSDIALEIRSIERRNDWPPARLLSVSASSDVIDRAAYARAGVDVYLGKPIDWAAFDAASGAPASSARPPVVPTQEGLSVMEIYHHQMQLDRSGLEVSIRVQNWRGALAMAHRMQGAASMVGDAGVVEALRELQQCLKGHAINGDPADARVWALVALLNPAAAEDVDDAAP</sequence>
<dbReference type="AlphaFoldDB" id="A0A246HM38"/>
<protein>
    <recommendedName>
        <fullName evidence="2">histidine kinase</fullName>
        <ecNumber evidence="2">2.7.13.3</ecNumber>
    </recommendedName>
</protein>
<keyword evidence="6" id="KW-0812">Transmembrane</keyword>
<keyword evidence="3" id="KW-0808">Transferase</keyword>
<dbReference type="InterPro" id="IPR003594">
    <property type="entry name" value="HATPase_dom"/>
</dbReference>
<feature type="transmembrane region" description="Helical" evidence="6">
    <location>
        <begin position="21"/>
        <end position="39"/>
    </location>
</feature>
<dbReference type="PROSITE" id="PS50109">
    <property type="entry name" value="HIS_KIN"/>
    <property type="match status" value="1"/>
</dbReference>
<evidence type="ECO:0000256" key="1">
    <source>
        <dbReference type="ARBA" id="ARBA00000085"/>
    </source>
</evidence>
<dbReference type="EC" id="2.7.13.3" evidence="2"/>
<evidence type="ECO:0000256" key="5">
    <source>
        <dbReference type="PROSITE-ProRule" id="PRU00169"/>
    </source>
</evidence>
<keyword evidence="5" id="KW-0597">Phosphoprotein</keyword>
<dbReference type="OrthoDB" id="9797243at2"/>
<dbReference type="InterPro" id="IPR036641">
    <property type="entry name" value="HPT_dom_sf"/>
</dbReference>
<accession>A0A246HM38</accession>
<gene>
    <name evidence="9" type="ORF">CEE60_13265</name>
</gene>
<dbReference type="InterPro" id="IPR036890">
    <property type="entry name" value="HATPase_C_sf"/>
</dbReference>
<comment type="catalytic activity">
    <reaction evidence="1">
        <text>ATP + protein L-histidine = ADP + protein N-phospho-L-histidine.</text>
        <dbReference type="EC" id="2.7.13.3"/>
    </reaction>
</comment>
<dbReference type="Proteomes" id="UP000198157">
    <property type="component" value="Unassembled WGS sequence"/>
</dbReference>
<dbReference type="GO" id="GO:0004673">
    <property type="term" value="F:protein histidine kinase activity"/>
    <property type="evidence" value="ECO:0007669"/>
    <property type="project" value="UniProtKB-EC"/>
</dbReference>
<dbReference type="InterPro" id="IPR011006">
    <property type="entry name" value="CheY-like_superfamily"/>
</dbReference>
<dbReference type="EMBL" id="NIVS01000032">
    <property type="protein sequence ID" value="OWQ52284.1"/>
    <property type="molecule type" value="Genomic_DNA"/>
</dbReference>
<dbReference type="GO" id="GO:0000160">
    <property type="term" value="P:phosphorelay signal transduction system"/>
    <property type="evidence" value="ECO:0007669"/>
    <property type="project" value="InterPro"/>
</dbReference>
<feature type="domain" description="Response regulatory" evidence="8">
    <location>
        <begin position="564"/>
        <end position="684"/>
    </location>
</feature>
<dbReference type="PROSITE" id="PS50110">
    <property type="entry name" value="RESPONSE_REGULATORY"/>
    <property type="match status" value="1"/>
</dbReference>
<dbReference type="Gene3D" id="3.40.50.2300">
    <property type="match status" value="1"/>
</dbReference>
<evidence type="ECO:0000256" key="4">
    <source>
        <dbReference type="ARBA" id="ARBA00022777"/>
    </source>
</evidence>
<dbReference type="SUPFAM" id="SSF53850">
    <property type="entry name" value="Periplasmic binding protein-like II"/>
    <property type="match status" value="1"/>
</dbReference>
<dbReference type="CDD" id="cd17546">
    <property type="entry name" value="REC_hyHK_CKI1_RcsC-like"/>
    <property type="match status" value="1"/>
</dbReference>
<dbReference type="InterPro" id="IPR005467">
    <property type="entry name" value="His_kinase_dom"/>
</dbReference>
<dbReference type="PRINTS" id="PR00344">
    <property type="entry name" value="BCTRLSENSOR"/>
</dbReference>
<evidence type="ECO:0000259" key="7">
    <source>
        <dbReference type="PROSITE" id="PS50109"/>
    </source>
</evidence>
<dbReference type="SUPFAM" id="SSF55874">
    <property type="entry name" value="ATPase domain of HSP90 chaperone/DNA topoisomerase II/histidine kinase"/>
    <property type="match status" value="1"/>
</dbReference>
<reference evidence="9 10" key="1">
    <citation type="submission" date="2017-06" db="EMBL/GenBank/DDBJ databases">
        <authorList>
            <person name="Kim H.J."/>
            <person name="Triplett B.A."/>
        </authorList>
    </citation>
    <scope>NUCLEOTIDE SEQUENCE [LARGE SCALE GENOMIC DNA]</scope>
    <source>
        <strain evidence="9 10">13146</strain>
    </source>
</reference>
<dbReference type="InterPro" id="IPR004358">
    <property type="entry name" value="Sig_transdc_His_kin-like_C"/>
</dbReference>
<dbReference type="SMART" id="SM00448">
    <property type="entry name" value="REC"/>
    <property type="match status" value="1"/>
</dbReference>
<dbReference type="Pfam" id="PF00072">
    <property type="entry name" value="Response_reg"/>
    <property type="match status" value="1"/>
</dbReference>
<keyword evidence="6" id="KW-1133">Transmembrane helix</keyword>
<dbReference type="InterPro" id="IPR001789">
    <property type="entry name" value="Sig_transdc_resp-reg_receiver"/>
</dbReference>
<organism evidence="9 10">
    <name type="scientific">Stenotrophomonas maltophilia</name>
    <name type="common">Pseudomonas maltophilia</name>
    <name type="synonym">Xanthomonas maltophilia</name>
    <dbReference type="NCBI Taxonomy" id="40324"/>
    <lineage>
        <taxon>Bacteria</taxon>
        <taxon>Pseudomonadati</taxon>
        <taxon>Pseudomonadota</taxon>
        <taxon>Gammaproteobacteria</taxon>
        <taxon>Lysobacterales</taxon>
        <taxon>Lysobacteraceae</taxon>
        <taxon>Stenotrophomonas</taxon>
        <taxon>Stenotrophomonas maltophilia group</taxon>
    </lineage>
</organism>
<name>A0A246HM38_STEMA</name>
<keyword evidence="4" id="KW-0418">Kinase</keyword>
<proteinExistence type="predicted"/>
<dbReference type="SUPFAM" id="SSF52172">
    <property type="entry name" value="CheY-like"/>
    <property type="match status" value="1"/>
</dbReference>
<evidence type="ECO:0000259" key="8">
    <source>
        <dbReference type="PROSITE" id="PS50110"/>
    </source>
</evidence>
<evidence type="ECO:0000313" key="10">
    <source>
        <dbReference type="Proteomes" id="UP000198157"/>
    </source>
</evidence>
<dbReference type="SUPFAM" id="SSF47226">
    <property type="entry name" value="Histidine-containing phosphotransfer domain, HPT domain"/>
    <property type="match status" value="1"/>
</dbReference>
<dbReference type="PANTHER" id="PTHR43047">
    <property type="entry name" value="TWO-COMPONENT HISTIDINE PROTEIN KINASE"/>
    <property type="match status" value="1"/>
</dbReference>
<evidence type="ECO:0000313" key="9">
    <source>
        <dbReference type="EMBL" id="OWQ52284.1"/>
    </source>
</evidence>
<dbReference type="SMART" id="SM00387">
    <property type="entry name" value="HATPase_c"/>
    <property type="match status" value="1"/>
</dbReference>
<evidence type="ECO:0000256" key="2">
    <source>
        <dbReference type="ARBA" id="ARBA00012438"/>
    </source>
</evidence>
<dbReference type="Gene3D" id="3.30.565.10">
    <property type="entry name" value="Histidine kinase-like ATPase, C-terminal domain"/>
    <property type="match status" value="1"/>
</dbReference>
<feature type="domain" description="Histidine kinase" evidence="7">
    <location>
        <begin position="324"/>
        <end position="543"/>
    </location>
</feature>